<keyword evidence="5" id="KW-0472">Membrane</keyword>
<dbReference type="Gene3D" id="1.20.1440.20">
    <property type="entry name" value="LemA-like domain"/>
    <property type="match status" value="1"/>
</dbReference>
<evidence type="ECO:0000313" key="7">
    <source>
        <dbReference type="Proteomes" id="UP000647416"/>
    </source>
</evidence>
<evidence type="ECO:0000313" key="6">
    <source>
        <dbReference type="EMBL" id="MBC8597033.1"/>
    </source>
</evidence>
<dbReference type="InterPro" id="IPR007156">
    <property type="entry name" value="MamQ_LemA"/>
</dbReference>
<comment type="similarity">
    <text evidence="2">Belongs to the LemA family.</text>
</comment>
<evidence type="ECO:0000256" key="3">
    <source>
        <dbReference type="ARBA" id="ARBA00022692"/>
    </source>
</evidence>
<gene>
    <name evidence="6" type="ORF">H8706_09155</name>
</gene>
<proteinExistence type="inferred from homology"/>
<evidence type="ECO:0000256" key="2">
    <source>
        <dbReference type="ARBA" id="ARBA00008854"/>
    </source>
</evidence>
<dbReference type="SUPFAM" id="SSF140478">
    <property type="entry name" value="LemA-like"/>
    <property type="match status" value="1"/>
</dbReference>
<evidence type="ECO:0000256" key="4">
    <source>
        <dbReference type="ARBA" id="ARBA00022989"/>
    </source>
</evidence>
<organism evidence="6 7">
    <name type="scientific">Qingrenia yutianensis</name>
    <dbReference type="NCBI Taxonomy" id="2763676"/>
    <lineage>
        <taxon>Bacteria</taxon>
        <taxon>Bacillati</taxon>
        <taxon>Bacillota</taxon>
        <taxon>Clostridia</taxon>
        <taxon>Eubacteriales</taxon>
        <taxon>Oscillospiraceae</taxon>
        <taxon>Qingrenia</taxon>
    </lineage>
</organism>
<dbReference type="PANTHER" id="PTHR34478">
    <property type="entry name" value="PROTEIN LEMA"/>
    <property type="match status" value="1"/>
</dbReference>
<accession>A0A926F750</accession>
<protein>
    <submittedName>
        <fullName evidence="6">LemA family protein</fullName>
    </submittedName>
</protein>
<keyword evidence="3" id="KW-0812">Transmembrane</keyword>
<dbReference type="RefSeq" id="WP_262432396.1">
    <property type="nucleotide sequence ID" value="NZ_JACRTE010000012.1"/>
</dbReference>
<evidence type="ECO:0000256" key="5">
    <source>
        <dbReference type="ARBA" id="ARBA00023136"/>
    </source>
</evidence>
<evidence type="ECO:0000256" key="1">
    <source>
        <dbReference type="ARBA" id="ARBA00004167"/>
    </source>
</evidence>
<dbReference type="EMBL" id="JACRTE010000012">
    <property type="protein sequence ID" value="MBC8597033.1"/>
    <property type="molecule type" value="Genomic_DNA"/>
</dbReference>
<dbReference type="InterPro" id="IPR023353">
    <property type="entry name" value="LemA-like_dom_sf"/>
</dbReference>
<keyword evidence="4" id="KW-1133">Transmembrane helix</keyword>
<comment type="subcellular location">
    <subcellularLocation>
        <location evidence="1">Membrane</location>
        <topology evidence="1">Single-pass membrane protein</topology>
    </subcellularLocation>
</comment>
<dbReference type="Pfam" id="PF04011">
    <property type="entry name" value="LemA"/>
    <property type="match status" value="1"/>
</dbReference>
<dbReference type="PROSITE" id="PS51257">
    <property type="entry name" value="PROKAR_LIPOPROTEIN"/>
    <property type="match status" value="1"/>
</dbReference>
<comment type="caution">
    <text evidence="6">The sequence shown here is derived from an EMBL/GenBank/DDBJ whole genome shotgun (WGS) entry which is preliminary data.</text>
</comment>
<dbReference type="GO" id="GO:0016020">
    <property type="term" value="C:membrane"/>
    <property type="evidence" value="ECO:0007669"/>
    <property type="project" value="UniProtKB-SubCell"/>
</dbReference>
<dbReference type="Proteomes" id="UP000647416">
    <property type="component" value="Unassembled WGS sequence"/>
</dbReference>
<sequence>MKKGTIILIAVIAVIAIIAFSCVETYNSLVTQRENVDTQYSAIETQLQRRIDLIPNIVNTVKGYAAHESEVFGAVSDARARLAGASTKEEAAEADSELTSAVSRLLMIAENYPDLKADTQFTALTDELAGTENRIAVARKDYNDAAKTYNTQIKTFPKVIIANLFGFEKAEYFEAADGAKSAPQVNF</sequence>
<dbReference type="PANTHER" id="PTHR34478:SF2">
    <property type="entry name" value="MEMBRANE PROTEIN"/>
    <property type="match status" value="1"/>
</dbReference>
<keyword evidence="7" id="KW-1185">Reference proteome</keyword>
<reference evidence="6" key="1">
    <citation type="submission" date="2020-08" db="EMBL/GenBank/DDBJ databases">
        <title>Genome public.</title>
        <authorList>
            <person name="Liu C."/>
            <person name="Sun Q."/>
        </authorList>
    </citation>
    <scope>NUCLEOTIDE SEQUENCE</scope>
    <source>
        <strain evidence="6">NSJ-50</strain>
    </source>
</reference>
<name>A0A926F750_9FIRM</name>
<dbReference type="AlphaFoldDB" id="A0A926F750"/>